<dbReference type="InterPro" id="IPR003660">
    <property type="entry name" value="HAMP_dom"/>
</dbReference>
<dbReference type="InterPro" id="IPR004090">
    <property type="entry name" value="Chemotax_Me-accpt_rcpt"/>
</dbReference>
<keyword evidence="11" id="KW-1185">Reference proteome</keyword>
<dbReference type="PROSITE" id="PS50192">
    <property type="entry name" value="T_SNARE"/>
    <property type="match status" value="1"/>
</dbReference>
<evidence type="ECO:0000256" key="1">
    <source>
        <dbReference type="ARBA" id="ARBA00004429"/>
    </source>
</evidence>
<keyword evidence="6" id="KW-0812">Transmembrane</keyword>
<dbReference type="Proteomes" id="UP000233293">
    <property type="component" value="Unassembled WGS sequence"/>
</dbReference>
<dbReference type="PROSITE" id="PS50111">
    <property type="entry name" value="CHEMOTAXIS_TRANSDUC_2"/>
    <property type="match status" value="1"/>
</dbReference>
<evidence type="ECO:0000256" key="3">
    <source>
        <dbReference type="ARBA" id="ARBA00023224"/>
    </source>
</evidence>
<dbReference type="Gene3D" id="6.10.340.10">
    <property type="match status" value="1"/>
</dbReference>
<dbReference type="Gene3D" id="1.10.287.950">
    <property type="entry name" value="Methyl-accepting chemotaxis protein"/>
    <property type="match status" value="1"/>
</dbReference>
<gene>
    <name evidence="10" type="ORF">CWS72_00370</name>
</gene>
<name>A0A2N3Q119_9PROT</name>
<dbReference type="GO" id="GO:0005886">
    <property type="term" value="C:plasma membrane"/>
    <property type="evidence" value="ECO:0007669"/>
    <property type="project" value="UniProtKB-SubCell"/>
</dbReference>
<proteinExistence type="inferred from homology"/>
<dbReference type="OrthoDB" id="9814362at2"/>
<dbReference type="AlphaFoldDB" id="A0A2N3Q119"/>
<dbReference type="GO" id="GO:0006935">
    <property type="term" value="P:chemotaxis"/>
    <property type="evidence" value="ECO:0007669"/>
    <property type="project" value="InterPro"/>
</dbReference>
<dbReference type="Pfam" id="PF22673">
    <property type="entry name" value="MCP-like_PDC_1"/>
    <property type="match status" value="1"/>
</dbReference>
<dbReference type="EMBL" id="PIUM01000001">
    <property type="protein sequence ID" value="PKU26343.1"/>
    <property type="molecule type" value="Genomic_DNA"/>
</dbReference>
<dbReference type="CDD" id="cd12913">
    <property type="entry name" value="PDC1_MCP_like"/>
    <property type="match status" value="1"/>
</dbReference>
<accession>A0A2N3Q119</accession>
<keyword evidence="6" id="KW-0472">Membrane</keyword>
<dbReference type="SMART" id="SM00304">
    <property type="entry name" value="HAMP"/>
    <property type="match status" value="1"/>
</dbReference>
<evidence type="ECO:0000256" key="6">
    <source>
        <dbReference type="SAM" id="Phobius"/>
    </source>
</evidence>
<protein>
    <submittedName>
        <fullName evidence="10">Methyl-accepting chemotaxis protein</fullName>
    </submittedName>
</protein>
<keyword evidence="2" id="KW-0997">Cell inner membrane</keyword>
<dbReference type="CDD" id="cd06225">
    <property type="entry name" value="HAMP"/>
    <property type="match status" value="1"/>
</dbReference>
<feature type="transmembrane region" description="Helical" evidence="6">
    <location>
        <begin position="12"/>
        <end position="37"/>
    </location>
</feature>
<dbReference type="Pfam" id="PF00015">
    <property type="entry name" value="MCPsignal"/>
    <property type="match status" value="1"/>
</dbReference>
<dbReference type="PRINTS" id="PR00260">
    <property type="entry name" value="CHEMTRNSDUCR"/>
</dbReference>
<dbReference type="PANTHER" id="PTHR32089">
    <property type="entry name" value="METHYL-ACCEPTING CHEMOTAXIS PROTEIN MCPB"/>
    <property type="match status" value="1"/>
</dbReference>
<dbReference type="SUPFAM" id="SSF58104">
    <property type="entry name" value="Methyl-accepting chemotaxis protein (MCP) signaling domain"/>
    <property type="match status" value="1"/>
</dbReference>
<evidence type="ECO:0000256" key="5">
    <source>
        <dbReference type="PROSITE-ProRule" id="PRU00284"/>
    </source>
</evidence>
<keyword evidence="3 5" id="KW-0807">Transducer</keyword>
<sequence length="735" mass="77025">MTSLSFSKIRSLQLKISLISGLFLVGAITALIGYGLYSAWSTQAFVSAETTRTADDMTKKALLNNAGAEARAIKAELDLGFDAARTMAHAFTVLADDKNGGIPAGDRRTQFNAVLRNVLERNPGFNGTYSAWEPDGLDGNDAAFKNRHEVGSDGTGRFLPYWTRDAKGTIAIQPLVEYDSAEKHPNGLVKGAWYINPHNSGKENILGPLPYIVQGKSVFLATMSVPVIIGGKFHGLVGADYNLDFVQKLAERVNAEILDGKNKGKGKVAIISDTGLIVADSADSSVIGKPAVNADQRWSDSLSIVQSGKSVILDDPKSAFIDTYAPINIGLTTTPWAVVLSVPRDVVLAPTYELGASLSARSTSNILWQIGVGLTIAVLAIFVTAKAAKGIATPIRQCADFANGIANEDFNQSLETEQADEVGILAGALRKMQGDLKRNIAQRAEDQAKAEAERRSTMQKLADSFESSVGGVVTNVTSAATQMQSTAQSMSANAEQTNHQASTVAAAAEETTASVQTVASAAEELSSSIREIARQVEQSSLTSRNASEEASRTNQKVQGLAASSAKIGEVVKLINDIASQTNLLALNATIEAARAGDAGKGFAVVAGEVKNLANQTAKATEEIGVQIGAVQIATEDVVTAIAGIVGRIEEINQIASTIASAVEEQSAATAEIARNVQQASTGTQEVSTNIGGVTQASSETGQAAGQVLSSAQSLSKEATELRDVVAKFLQSVRAA</sequence>
<dbReference type="Gene3D" id="3.30.450.20">
    <property type="entry name" value="PAS domain"/>
    <property type="match status" value="2"/>
</dbReference>
<keyword evidence="6" id="KW-1133">Transmembrane helix</keyword>
<keyword evidence="2" id="KW-1003">Cell membrane</keyword>
<feature type="domain" description="HAMP" evidence="9">
    <location>
        <begin position="389"/>
        <end position="441"/>
    </location>
</feature>
<evidence type="ECO:0000259" key="8">
    <source>
        <dbReference type="PROSITE" id="PS50192"/>
    </source>
</evidence>
<dbReference type="PANTHER" id="PTHR32089:SF112">
    <property type="entry name" value="LYSOZYME-LIKE PROTEIN-RELATED"/>
    <property type="match status" value="1"/>
</dbReference>
<evidence type="ECO:0000259" key="9">
    <source>
        <dbReference type="PROSITE" id="PS50885"/>
    </source>
</evidence>
<organism evidence="10 11">
    <name type="scientific">Telmatospirillum siberiense</name>
    <dbReference type="NCBI Taxonomy" id="382514"/>
    <lineage>
        <taxon>Bacteria</taxon>
        <taxon>Pseudomonadati</taxon>
        <taxon>Pseudomonadota</taxon>
        <taxon>Alphaproteobacteria</taxon>
        <taxon>Rhodospirillales</taxon>
        <taxon>Rhodospirillaceae</taxon>
        <taxon>Telmatospirillum</taxon>
    </lineage>
</organism>
<comment type="caution">
    <text evidence="10">The sequence shown here is derived from an EMBL/GenBank/DDBJ whole genome shotgun (WGS) entry which is preliminary data.</text>
</comment>
<evidence type="ECO:0000313" key="11">
    <source>
        <dbReference type="Proteomes" id="UP000233293"/>
    </source>
</evidence>
<comment type="subcellular location">
    <subcellularLocation>
        <location evidence="1">Cell inner membrane</location>
        <topology evidence="1">Multi-pass membrane protein</topology>
    </subcellularLocation>
</comment>
<evidence type="ECO:0000259" key="7">
    <source>
        <dbReference type="PROSITE" id="PS50111"/>
    </source>
</evidence>
<evidence type="ECO:0000313" key="10">
    <source>
        <dbReference type="EMBL" id="PKU26343.1"/>
    </source>
</evidence>
<evidence type="ECO:0000256" key="2">
    <source>
        <dbReference type="ARBA" id="ARBA00022519"/>
    </source>
</evidence>
<dbReference type="PROSITE" id="PS50885">
    <property type="entry name" value="HAMP"/>
    <property type="match status" value="1"/>
</dbReference>
<feature type="domain" description="T-SNARE coiled-coil homology" evidence="8">
    <location>
        <begin position="631"/>
        <end position="693"/>
    </location>
</feature>
<evidence type="ECO:0000256" key="4">
    <source>
        <dbReference type="ARBA" id="ARBA00029447"/>
    </source>
</evidence>
<dbReference type="SMART" id="SM00283">
    <property type="entry name" value="MA"/>
    <property type="match status" value="1"/>
</dbReference>
<dbReference type="GO" id="GO:0004888">
    <property type="term" value="F:transmembrane signaling receptor activity"/>
    <property type="evidence" value="ECO:0007669"/>
    <property type="project" value="InterPro"/>
</dbReference>
<reference evidence="11" key="1">
    <citation type="submission" date="2017-12" db="EMBL/GenBank/DDBJ databases">
        <title>Draft genome sequence of Telmatospirillum siberiense 26-4b1T, an acidotolerant peatland alphaproteobacterium potentially involved in sulfur cycling.</title>
        <authorList>
            <person name="Hausmann B."/>
            <person name="Pjevac P."/>
            <person name="Schreck K."/>
            <person name="Herbold C.W."/>
            <person name="Daims H."/>
            <person name="Wagner M."/>
            <person name="Pester M."/>
            <person name="Loy A."/>
        </authorList>
    </citation>
    <scope>NUCLEOTIDE SEQUENCE [LARGE SCALE GENOMIC DNA]</scope>
    <source>
        <strain evidence="11">26-4b1</strain>
    </source>
</reference>
<dbReference type="InterPro" id="IPR000727">
    <property type="entry name" value="T_SNARE_dom"/>
</dbReference>
<dbReference type="InterPro" id="IPR004089">
    <property type="entry name" value="MCPsignal_dom"/>
</dbReference>
<dbReference type="GO" id="GO:0007165">
    <property type="term" value="P:signal transduction"/>
    <property type="evidence" value="ECO:0007669"/>
    <property type="project" value="UniProtKB-KW"/>
</dbReference>
<comment type="similarity">
    <text evidence="4">Belongs to the methyl-accepting chemotaxis (MCP) protein family.</text>
</comment>
<feature type="domain" description="Methyl-accepting transducer" evidence="7">
    <location>
        <begin position="479"/>
        <end position="715"/>
    </location>
</feature>